<proteinExistence type="predicted"/>
<dbReference type="RefSeq" id="WP_144229617.1">
    <property type="nucleotide sequence ID" value="NZ_CBCRVV010000020.1"/>
</dbReference>
<name>A0A556QRI5_9BACT</name>
<reference evidence="1 2" key="1">
    <citation type="submission" date="2019-07" db="EMBL/GenBank/DDBJ databases">
        <title>Description of 53C-WASEF.</title>
        <authorList>
            <person name="Pitt A."/>
            <person name="Hahn M.W."/>
        </authorList>
    </citation>
    <scope>NUCLEOTIDE SEQUENCE [LARGE SCALE GENOMIC DNA]</scope>
    <source>
        <strain evidence="1 2">53C-WASEF</strain>
    </source>
</reference>
<keyword evidence="2" id="KW-1185">Reference proteome</keyword>
<dbReference type="EMBL" id="VMBG01000001">
    <property type="protein sequence ID" value="TSJ79257.1"/>
    <property type="molecule type" value="Genomic_DNA"/>
</dbReference>
<evidence type="ECO:0000313" key="2">
    <source>
        <dbReference type="Proteomes" id="UP000315648"/>
    </source>
</evidence>
<accession>A0A556QRI5</accession>
<evidence type="ECO:0000313" key="1">
    <source>
        <dbReference type="EMBL" id="TSJ79257.1"/>
    </source>
</evidence>
<dbReference type="OrthoDB" id="188589at2"/>
<protein>
    <submittedName>
        <fullName evidence="1">Uncharacterized protein</fullName>
    </submittedName>
</protein>
<sequence>MSHDPHAQSDQTVLDMIERSPVGAVPHTPTYQDALKRLIASHQVYVSADHKGGHVTVRSLATQPAFYANNFEAVQAGTVEVGQLEPDASIFSRYVQSLPEALRAKAEERRTLVVGRTLHHRVKHGGEVTRDPVHSLFLVPGCGPHTGLPGNYLYGSVLEASAETGAGSWSLSIHDGEDGAAMCDVPSQADALSKLEEVIASAPFQLSELDALGFRSN</sequence>
<dbReference type="Proteomes" id="UP000315648">
    <property type="component" value="Unassembled WGS sequence"/>
</dbReference>
<dbReference type="AlphaFoldDB" id="A0A556QRI5"/>
<gene>
    <name evidence="1" type="ORF">FPL22_08180</name>
</gene>
<organism evidence="1 2">
    <name type="scientific">Rariglobus hedericola</name>
    <dbReference type="NCBI Taxonomy" id="2597822"/>
    <lineage>
        <taxon>Bacteria</taxon>
        <taxon>Pseudomonadati</taxon>
        <taxon>Verrucomicrobiota</taxon>
        <taxon>Opitutia</taxon>
        <taxon>Opitutales</taxon>
        <taxon>Opitutaceae</taxon>
        <taxon>Rariglobus</taxon>
    </lineage>
</organism>
<comment type="caution">
    <text evidence="1">The sequence shown here is derived from an EMBL/GenBank/DDBJ whole genome shotgun (WGS) entry which is preliminary data.</text>
</comment>